<dbReference type="InterPro" id="IPR014352">
    <property type="entry name" value="FERM/acyl-CoA-bd_prot_sf"/>
</dbReference>
<proteinExistence type="predicted"/>
<dbReference type="OrthoDB" id="409763at2759"/>
<reference evidence="5 7" key="2">
    <citation type="journal article" date="2013" name="Nature">
        <title>Insights into bilaterian evolution from three spiralian genomes.</title>
        <authorList>
            <person name="Simakov O."/>
            <person name="Marletaz F."/>
            <person name="Cho S.J."/>
            <person name="Edsinger-Gonzales E."/>
            <person name="Havlak P."/>
            <person name="Hellsten U."/>
            <person name="Kuo D.H."/>
            <person name="Larsson T."/>
            <person name="Lv J."/>
            <person name="Arendt D."/>
            <person name="Savage R."/>
            <person name="Osoegawa K."/>
            <person name="de Jong P."/>
            <person name="Grimwood J."/>
            <person name="Chapman J.A."/>
            <person name="Shapiro H."/>
            <person name="Aerts A."/>
            <person name="Otillar R.P."/>
            <person name="Terry A.Y."/>
            <person name="Boore J.L."/>
            <person name="Grigoriev I.V."/>
            <person name="Lindberg D.R."/>
            <person name="Seaver E.C."/>
            <person name="Weisblat D.A."/>
            <person name="Putnam N.H."/>
            <person name="Rokhsar D.S."/>
        </authorList>
    </citation>
    <scope>NUCLEOTIDE SEQUENCE</scope>
    <source>
        <strain evidence="5 7">I ESC-2004</strain>
    </source>
</reference>
<dbReference type="PANTHER" id="PTHR43684:SF1">
    <property type="entry name" value="ENOYL-COA DELTA ISOMERASE 2"/>
    <property type="match status" value="1"/>
</dbReference>
<dbReference type="InterPro" id="IPR035984">
    <property type="entry name" value="Acyl-CoA-binding_sf"/>
</dbReference>
<keyword evidence="2" id="KW-0576">Peroxisome</keyword>
<dbReference type="SUPFAM" id="SSF52096">
    <property type="entry name" value="ClpP/crotonase"/>
    <property type="match status" value="1"/>
</dbReference>
<keyword evidence="7" id="KW-1185">Reference proteome</keyword>
<dbReference type="GO" id="GO:0000062">
    <property type="term" value="F:fatty-acyl-CoA binding"/>
    <property type="evidence" value="ECO:0007669"/>
    <property type="project" value="InterPro"/>
</dbReference>
<reference evidence="6" key="3">
    <citation type="submission" date="2015-06" db="UniProtKB">
        <authorList>
            <consortium name="EnsemblMetazoa"/>
        </authorList>
    </citation>
    <scope>IDENTIFICATION</scope>
</reference>
<dbReference type="PRINTS" id="PR00689">
    <property type="entry name" value="ACOABINDINGP"/>
</dbReference>
<dbReference type="Gene3D" id="3.90.226.10">
    <property type="entry name" value="2-enoyl-CoA Hydratase, Chain A, domain 1"/>
    <property type="match status" value="1"/>
</dbReference>
<dbReference type="InterPro" id="IPR014748">
    <property type="entry name" value="Enoyl-CoA_hydra_C"/>
</dbReference>
<name>R7V888_CAPTE</name>
<dbReference type="Gene3D" id="1.10.12.10">
    <property type="entry name" value="Lyase 2-enoyl-coa Hydratase, Chain A, domain 2"/>
    <property type="match status" value="1"/>
</dbReference>
<dbReference type="EMBL" id="AMQN01004778">
    <property type="status" value="NOT_ANNOTATED_CDS"/>
    <property type="molecule type" value="Genomic_DNA"/>
</dbReference>
<dbReference type="GO" id="GO:0005777">
    <property type="term" value="C:peroxisome"/>
    <property type="evidence" value="ECO:0007669"/>
    <property type="project" value="UniProtKB-SubCell"/>
</dbReference>
<dbReference type="FunCoup" id="R7V888">
    <property type="interactions" value="615"/>
</dbReference>
<dbReference type="EMBL" id="KB294357">
    <property type="protein sequence ID" value="ELU14697.1"/>
    <property type="molecule type" value="Genomic_DNA"/>
</dbReference>
<organism evidence="5">
    <name type="scientific">Capitella teleta</name>
    <name type="common">Polychaete worm</name>
    <dbReference type="NCBI Taxonomy" id="283909"/>
    <lineage>
        <taxon>Eukaryota</taxon>
        <taxon>Metazoa</taxon>
        <taxon>Spiralia</taxon>
        <taxon>Lophotrochozoa</taxon>
        <taxon>Annelida</taxon>
        <taxon>Polychaeta</taxon>
        <taxon>Sedentaria</taxon>
        <taxon>Scolecida</taxon>
        <taxon>Capitellidae</taxon>
        <taxon>Capitella</taxon>
    </lineage>
</organism>
<keyword evidence="3" id="KW-0413">Isomerase</keyword>
<dbReference type="STRING" id="283909.R7V888"/>
<dbReference type="CDD" id="cd06558">
    <property type="entry name" value="crotonase-like"/>
    <property type="match status" value="1"/>
</dbReference>
<feature type="domain" description="ACB" evidence="4">
    <location>
        <begin position="41"/>
        <end position="126"/>
    </location>
</feature>
<dbReference type="InterPro" id="IPR001753">
    <property type="entry name" value="Enoyl-CoA_hydra/iso"/>
</dbReference>
<protein>
    <recommendedName>
        <fullName evidence="4">ACB domain-containing protein</fullName>
    </recommendedName>
</protein>
<sequence length="391" mass="43051">MTVNMVMFRALSRSTAFVQQGMASVGRRMIRTSTASFFPAHDAEFSAAKERLNTLSEDPGNMTKLKIYALFKQATVGKCNTQRPGMVDFVGKAKWDAWDSLGDISQDEAQLKYISLIDELVAKDPSSSASEAESSTATSGNILVEVKDKMQIITLNRPNKRNALTLEMYDEIADVLESTGKDKNITLTVFTGSGSYYCSGNDLANFLNVDPADLSAMAVNGGKVLQRFVGSFIDHPRPLCAVINGPAVGITVTLLGLFDAVYATDKATFHTPFSLLGQSPEGCSSYVFPKLMGNKASEMLLFNKKLTAQEAFECNLVSEVYPDHAFQSEIWKKLAEIAQLPPNSLKTSKNLIRDAEREILHATNERECQLLVDRWQSEECAQAVMNFFQGK</sequence>
<evidence type="ECO:0000313" key="5">
    <source>
        <dbReference type="EMBL" id="ELU14697.1"/>
    </source>
</evidence>
<accession>R7V888</accession>
<dbReference type="Gene3D" id="1.20.80.10">
    <property type="match status" value="1"/>
</dbReference>
<dbReference type="EnsemblMetazoa" id="CapteT176947">
    <property type="protein sequence ID" value="CapteP176947"/>
    <property type="gene ID" value="CapteG176947"/>
</dbReference>
<dbReference type="PROSITE" id="PS51228">
    <property type="entry name" value="ACB_2"/>
    <property type="match status" value="1"/>
</dbReference>
<dbReference type="FunFam" id="3.90.226.10:FF:000084">
    <property type="entry name" value="Enoyl-CoA delta isomerase 2, mitochondrial"/>
    <property type="match status" value="1"/>
</dbReference>
<dbReference type="GO" id="GO:0004165">
    <property type="term" value="F:delta(3)-delta(2)-enoyl-CoA isomerase activity"/>
    <property type="evidence" value="ECO:0007669"/>
    <property type="project" value="UniProtKB-ARBA"/>
</dbReference>
<dbReference type="OMA" id="LHCDFVY"/>
<dbReference type="Proteomes" id="UP000014760">
    <property type="component" value="Unassembled WGS sequence"/>
</dbReference>
<evidence type="ECO:0000256" key="1">
    <source>
        <dbReference type="ARBA" id="ARBA00004275"/>
    </source>
</evidence>
<evidence type="ECO:0000313" key="7">
    <source>
        <dbReference type="Proteomes" id="UP000014760"/>
    </source>
</evidence>
<gene>
    <name evidence="5" type="ORF">CAPTEDRAFT_176947</name>
</gene>
<dbReference type="AlphaFoldDB" id="R7V888"/>
<dbReference type="PANTHER" id="PTHR43684">
    <property type="match status" value="1"/>
</dbReference>
<dbReference type="Pfam" id="PF00378">
    <property type="entry name" value="ECH_1"/>
    <property type="match status" value="1"/>
</dbReference>
<dbReference type="InterPro" id="IPR029045">
    <property type="entry name" value="ClpP/crotonase-like_dom_sf"/>
</dbReference>
<evidence type="ECO:0000256" key="3">
    <source>
        <dbReference type="ARBA" id="ARBA00023235"/>
    </source>
</evidence>
<dbReference type="SUPFAM" id="SSF47027">
    <property type="entry name" value="Acyl-CoA binding protein"/>
    <property type="match status" value="1"/>
</dbReference>
<dbReference type="InterPro" id="IPR000582">
    <property type="entry name" value="Acyl-CoA-binding_protein"/>
</dbReference>
<dbReference type="HOGENOM" id="CLU_009834_7_2_1"/>
<dbReference type="Pfam" id="PF00887">
    <property type="entry name" value="ACBP"/>
    <property type="match status" value="1"/>
</dbReference>
<evidence type="ECO:0000259" key="4">
    <source>
        <dbReference type="PROSITE" id="PS51228"/>
    </source>
</evidence>
<comment type="subcellular location">
    <subcellularLocation>
        <location evidence="1">Peroxisome</location>
    </subcellularLocation>
</comment>
<evidence type="ECO:0000313" key="6">
    <source>
        <dbReference type="EnsemblMetazoa" id="CapteP176947"/>
    </source>
</evidence>
<reference evidence="7" key="1">
    <citation type="submission" date="2012-12" db="EMBL/GenBank/DDBJ databases">
        <authorList>
            <person name="Hellsten U."/>
            <person name="Grimwood J."/>
            <person name="Chapman J.A."/>
            <person name="Shapiro H."/>
            <person name="Aerts A."/>
            <person name="Otillar R.P."/>
            <person name="Terry A.Y."/>
            <person name="Boore J.L."/>
            <person name="Simakov O."/>
            <person name="Marletaz F."/>
            <person name="Cho S.-J."/>
            <person name="Edsinger-Gonzales E."/>
            <person name="Havlak P."/>
            <person name="Kuo D.-H."/>
            <person name="Larsson T."/>
            <person name="Lv J."/>
            <person name="Arendt D."/>
            <person name="Savage R."/>
            <person name="Osoegawa K."/>
            <person name="de Jong P."/>
            <person name="Lindberg D.R."/>
            <person name="Seaver E.C."/>
            <person name="Weisblat D.A."/>
            <person name="Putnam N.H."/>
            <person name="Grigoriev I.V."/>
            <person name="Rokhsar D.S."/>
        </authorList>
    </citation>
    <scope>NUCLEOTIDE SEQUENCE</scope>
    <source>
        <strain evidence="7">I ESC-2004</strain>
    </source>
</reference>
<evidence type="ECO:0000256" key="2">
    <source>
        <dbReference type="ARBA" id="ARBA00023140"/>
    </source>
</evidence>
<dbReference type="InterPro" id="IPR051053">
    <property type="entry name" value="ECH/Chromodomain_protein"/>
</dbReference>
<dbReference type="CDD" id="cd00435">
    <property type="entry name" value="ACBP"/>
    <property type="match status" value="1"/>
</dbReference>